<name>A0A8S5U2G4_9CAUD</name>
<protein>
    <submittedName>
        <fullName evidence="1">Uncharacterized protein</fullName>
    </submittedName>
</protein>
<dbReference type="EMBL" id="BK015988">
    <property type="protein sequence ID" value="DAF88606.1"/>
    <property type="molecule type" value="Genomic_DNA"/>
</dbReference>
<proteinExistence type="predicted"/>
<accession>A0A8S5U2G4</accession>
<reference evidence="1" key="1">
    <citation type="journal article" date="2021" name="Proc. Natl. Acad. Sci. U.S.A.">
        <title>A Catalog of Tens of Thousands of Viruses from Human Metagenomes Reveals Hidden Associations with Chronic Diseases.</title>
        <authorList>
            <person name="Tisza M.J."/>
            <person name="Buck C.B."/>
        </authorList>
    </citation>
    <scope>NUCLEOTIDE SEQUENCE</scope>
    <source>
        <strain evidence="1">Ctqzz19</strain>
    </source>
</reference>
<evidence type="ECO:0000313" key="1">
    <source>
        <dbReference type="EMBL" id="DAF88606.1"/>
    </source>
</evidence>
<sequence length="74" mass="8669">MQYTEKLNLKMPDYDDIADIEAINNNTKVLDKEVSEASQRSMSNATNFSIHIEQYKEEIKTIEKPEFRQMLKGN</sequence>
<organism evidence="1">
    <name type="scientific">Siphoviridae sp. ctqzz19</name>
    <dbReference type="NCBI Taxonomy" id="2825682"/>
    <lineage>
        <taxon>Viruses</taxon>
        <taxon>Duplodnaviria</taxon>
        <taxon>Heunggongvirae</taxon>
        <taxon>Uroviricota</taxon>
        <taxon>Caudoviricetes</taxon>
    </lineage>
</organism>